<dbReference type="GO" id="GO:0034080">
    <property type="term" value="P:CENP-A containing chromatin assembly"/>
    <property type="evidence" value="ECO:0007669"/>
    <property type="project" value="TreeGrafter"/>
</dbReference>
<dbReference type="Gene3D" id="1.25.40.10">
    <property type="entry name" value="Tetratricopeptide repeat domain"/>
    <property type="match status" value="1"/>
</dbReference>
<feature type="region of interest" description="Disordered" evidence="8">
    <location>
        <begin position="120"/>
        <end position="139"/>
    </location>
</feature>
<evidence type="ECO:0000313" key="10">
    <source>
        <dbReference type="EMBL" id="KAF0392019.1"/>
    </source>
</evidence>
<evidence type="ECO:0000256" key="3">
    <source>
        <dbReference type="ARBA" id="ARBA00022737"/>
    </source>
</evidence>
<dbReference type="Pfam" id="PF10516">
    <property type="entry name" value="SHNi-TPR"/>
    <property type="match status" value="1"/>
</dbReference>
<dbReference type="AlphaFoldDB" id="A0A8H4A2A0"/>
<dbReference type="PANTHER" id="PTHR15081:SF1">
    <property type="entry name" value="NUCLEAR AUTOANTIGENIC SPERM PROTEIN"/>
    <property type="match status" value="1"/>
</dbReference>
<keyword evidence="7" id="KW-0175">Coiled coil</keyword>
<evidence type="ECO:0000256" key="2">
    <source>
        <dbReference type="ARBA" id="ARBA00008402"/>
    </source>
</evidence>
<keyword evidence="3" id="KW-0677">Repeat</keyword>
<dbReference type="InterPro" id="IPR011990">
    <property type="entry name" value="TPR-like_helical_dom_sf"/>
</dbReference>
<sequence length="423" mass="47097">MSGNSTNPVENSELPTQESSFPIVQAADLTTIQVLTEEATKDFILQDYESAVTKFSDASEIIGQCYGIDSEEYAEALYKYGNALLENSRTQNAVLGHQAIPQTSSTDVPMDDLQANTSRFHFEGDDESDGGQTENDGNVNSQAEEASASEVLEEQGDDLSLAWEILEYSRDIFSHIKTESSKRSLGEVYIKLGDVSLENEKFDQAAIDYREGVKLKAETLPEGDRQIAEAHWRLSLALELIPDKSNQDEAILHVQKAIEVLNKRKEILQAQLNDYQETCGKGKKIATADDDTALIDKEIKDIDEFLVEMESKIADIQAAKLSQEQTLQRPSDIALEEYVKLLSSCETSSGAIETSSTTPVNDLTSLIKRKTTNNNNTADASENNISSEESIQEEKKRRAEIKTDMDEYEENELNPNKKVKQEL</sequence>
<dbReference type="Proteomes" id="UP000439903">
    <property type="component" value="Unassembled WGS sequence"/>
</dbReference>
<proteinExistence type="inferred from homology"/>
<evidence type="ECO:0000313" key="11">
    <source>
        <dbReference type="Proteomes" id="UP000439903"/>
    </source>
</evidence>
<dbReference type="PANTHER" id="PTHR15081">
    <property type="entry name" value="NUCLEAR AUTOANTIGENIC SPERM PROTEIN NASP -RELATED"/>
    <property type="match status" value="1"/>
</dbReference>
<dbReference type="InterPro" id="IPR019544">
    <property type="entry name" value="Tetratricopeptide_SHNi-TPR_dom"/>
</dbReference>
<evidence type="ECO:0000259" key="9">
    <source>
        <dbReference type="Pfam" id="PF10516"/>
    </source>
</evidence>
<protein>
    <submittedName>
        <fullName evidence="10">Nasp family CENP-a chaperone</fullName>
    </submittedName>
</protein>
<evidence type="ECO:0000256" key="4">
    <source>
        <dbReference type="ARBA" id="ARBA00022803"/>
    </source>
</evidence>
<evidence type="ECO:0000256" key="8">
    <source>
        <dbReference type="SAM" id="MobiDB-lite"/>
    </source>
</evidence>
<feature type="coiled-coil region" evidence="7">
    <location>
        <begin position="251"/>
        <end position="278"/>
    </location>
</feature>
<feature type="region of interest" description="Disordered" evidence="8">
    <location>
        <begin position="371"/>
        <end position="423"/>
    </location>
</feature>
<feature type="compositionally biased region" description="Basic and acidic residues" evidence="8">
    <location>
        <begin position="392"/>
        <end position="405"/>
    </location>
</feature>
<feature type="repeat" description="TPR" evidence="6">
    <location>
        <begin position="186"/>
        <end position="219"/>
    </location>
</feature>
<dbReference type="InterPro" id="IPR019734">
    <property type="entry name" value="TPR_rpt"/>
</dbReference>
<dbReference type="InterPro" id="IPR051730">
    <property type="entry name" value="NASP-like"/>
</dbReference>
<keyword evidence="4 6" id="KW-0802">TPR repeat</keyword>
<evidence type="ECO:0000256" key="6">
    <source>
        <dbReference type="PROSITE-ProRule" id="PRU00339"/>
    </source>
</evidence>
<evidence type="ECO:0000256" key="7">
    <source>
        <dbReference type="SAM" id="Coils"/>
    </source>
</evidence>
<accession>A0A8H4A2A0</accession>
<evidence type="ECO:0000256" key="1">
    <source>
        <dbReference type="ARBA" id="ARBA00004123"/>
    </source>
</evidence>
<organism evidence="10 11">
    <name type="scientific">Gigaspora margarita</name>
    <dbReference type="NCBI Taxonomy" id="4874"/>
    <lineage>
        <taxon>Eukaryota</taxon>
        <taxon>Fungi</taxon>
        <taxon>Fungi incertae sedis</taxon>
        <taxon>Mucoromycota</taxon>
        <taxon>Glomeromycotina</taxon>
        <taxon>Glomeromycetes</taxon>
        <taxon>Diversisporales</taxon>
        <taxon>Gigasporaceae</taxon>
        <taxon>Gigaspora</taxon>
    </lineage>
</organism>
<dbReference type="GO" id="GO:0006335">
    <property type="term" value="P:DNA replication-dependent chromatin assembly"/>
    <property type="evidence" value="ECO:0007669"/>
    <property type="project" value="TreeGrafter"/>
</dbReference>
<name>A0A8H4A2A0_GIGMA</name>
<comment type="similarity">
    <text evidence="2">Belongs to the NASP family.</text>
</comment>
<gene>
    <name evidence="10" type="ORF">F8M41_010658</name>
</gene>
<evidence type="ECO:0000256" key="5">
    <source>
        <dbReference type="ARBA" id="ARBA00023242"/>
    </source>
</evidence>
<dbReference type="OrthoDB" id="5587616at2759"/>
<dbReference type="GO" id="GO:0042393">
    <property type="term" value="F:histone binding"/>
    <property type="evidence" value="ECO:0007669"/>
    <property type="project" value="TreeGrafter"/>
</dbReference>
<feature type="region of interest" description="Disordered" evidence="8">
    <location>
        <begin position="1"/>
        <end position="20"/>
    </location>
</feature>
<keyword evidence="5" id="KW-0539">Nucleus</keyword>
<reference evidence="10 11" key="1">
    <citation type="journal article" date="2019" name="Environ. Microbiol.">
        <title>At the nexus of three kingdoms: the genome of the mycorrhizal fungus Gigaspora margarita provides insights into plant, endobacterial and fungal interactions.</title>
        <authorList>
            <person name="Venice F."/>
            <person name="Ghignone S."/>
            <person name="Salvioli di Fossalunga A."/>
            <person name="Amselem J."/>
            <person name="Novero M."/>
            <person name="Xianan X."/>
            <person name="Sedzielewska Toro K."/>
            <person name="Morin E."/>
            <person name="Lipzen A."/>
            <person name="Grigoriev I.V."/>
            <person name="Henrissat B."/>
            <person name="Martin F.M."/>
            <person name="Bonfante P."/>
        </authorList>
    </citation>
    <scope>NUCLEOTIDE SEQUENCE [LARGE SCALE GENOMIC DNA]</scope>
    <source>
        <strain evidence="10 11">BEG34</strain>
    </source>
</reference>
<feature type="compositionally biased region" description="Low complexity" evidence="8">
    <location>
        <begin position="372"/>
        <end position="389"/>
    </location>
</feature>
<dbReference type="GO" id="GO:0005654">
    <property type="term" value="C:nucleoplasm"/>
    <property type="evidence" value="ECO:0007669"/>
    <property type="project" value="TreeGrafter"/>
</dbReference>
<dbReference type="SUPFAM" id="SSF48452">
    <property type="entry name" value="TPR-like"/>
    <property type="match status" value="1"/>
</dbReference>
<keyword evidence="11" id="KW-1185">Reference proteome</keyword>
<feature type="domain" description="Tetratricopeptide SHNi-TPR" evidence="9">
    <location>
        <begin position="187"/>
        <end position="221"/>
    </location>
</feature>
<dbReference type="PROSITE" id="PS50005">
    <property type="entry name" value="TPR"/>
    <property type="match status" value="1"/>
</dbReference>
<comment type="caution">
    <text evidence="10">The sequence shown here is derived from an EMBL/GenBank/DDBJ whole genome shotgun (WGS) entry which is preliminary data.</text>
</comment>
<dbReference type="EMBL" id="WTPW01002209">
    <property type="protein sequence ID" value="KAF0392019.1"/>
    <property type="molecule type" value="Genomic_DNA"/>
</dbReference>
<comment type="subcellular location">
    <subcellularLocation>
        <location evidence="1">Nucleus</location>
    </subcellularLocation>
</comment>